<evidence type="ECO:0000313" key="22">
    <source>
        <dbReference type="EMBL" id="NYG05616.1"/>
    </source>
</evidence>
<accession>A0A852WJ95</accession>
<keyword evidence="4 18" id="KW-0813">Transport</keyword>
<dbReference type="InterPro" id="IPR036927">
    <property type="entry name" value="Cyt_c_oxase-like_su1_sf"/>
</dbReference>
<gene>
    <name evidence="22" type="ORF">BJ986_000103</name>
</gene>
<organism evidence="22 23">
    <name type="scientific">Pedococcus badiiscoriae</name>
    <dbReference type="NCBI Taxonomy" id="642776"/>
    <lineage>
        <taxon>Bacteria</taxon>
        <taxon>Bacillati</taxon>
        <taxon>Actinomycetota</taxon>
        <taxon>Actinomycetes</taxon>
        <taxon>Micrococcales</taxon>
        <taxon>Intrasporangiaceae</taxon>
        <taxon>Pedococcus</taxon>
    </lineage>
</organism>
<dbReference type="NCBIfam" id="TIGR02891">
    <property type="entry name" value="CtaD_CoxA"/>
    <property type="match status" value="1"/>
</dbReference>
<dbReference type="CDD" id="cd01662">
    <property type="entry name" value="Ubiquinol_Oxidase_I"/>
    <property type="match status" value="1"/>
</dbReference>
<keyword evidence="6 18" id="KW-0349">Heme</keyword>
<dbReference type="GO" id="GO:0022904">
    <property type="term" value="P:respiratory electron transport chain"/>
    <property type="evidence" value="ECO:0007669"/>
    <property type="project" value="TreeGrafter"/>
</dbReference>
<dbReference type="Pfam" id="PF00115">
    <property type="entry name" value="COX1"/>
    <property type="match status" value="1"/>
</dbReference>
<protein>
    <recommendedName>
        <fullName evidence="19">Cytochrome c oxidase subunit 1</fullName>
        <ecNumber evidence="19">7.1.1.9</ecNumber>
    </recommendedName>
</protein>
<dbReference type="PANTHER" id="PTHR10422">
    <property type="entry name" value="CYTOCHROME C OXIDASE SUBUNIT 1"/>
    <property type="match status" value="1"/>
</dbReference>
<evidence type="ECO:0000256" key="2">
    <source>
        <dbReference type="ARBA" id="ARBA00004673"/>
    </source>
</evidence>
<evidence type="ECO:0000256" key="20">
    <source>
        <dbReference type="SAM" id="MobiDB-lite"/>
    </source>
</evidence>
<sequence>MAAATESTSAGTYYRSTEATATRRLTKGQTIVKWASTTDHKVIGNLYFITSFIFFIFGGVLALLIRAELFQPGLQVVDNPDQFNQLFTMHGTIMLLLFATPLFAGFANALMPIQIGAPDVAFPRLNMFAYWLYLFGGLIASAGFLTPSGAASFGWFAYSPLSDASNTPGLGGDLWVFGLALGGFGTILGAVNFITTIICMRAPGMTMFRMPIFTWTILITSLLVLMAFPVLAAALLALGADRKFGAQIFEAGNGGPMLWQHLFWFFGHPEVYIIALPFFGIISEILPVFSRKPIFGYKTLVFATIGIAALSVTVWAHHMYATGQVLLPFFAVMTMLIAVPTGVKFFNWIGTMWGGKLSFETPMLWAIGFLVTFLFGGLTGIILSSPALDFHLSDSYFVVAHFHYVVFGTVVFAMFAGFYFWWPKFTGRMLDETLGKIHFWMLFIGFHTTFLIQHVLGVDGMPRRYADYLPEDGFTWMNQVSTFGAFLLAASTLPFLYNVWKTWRTAPLVETDDPWGYGASLEWATSCPPPRHNFDVLPRIRSERPAFDLHHPEAAPLGGVYADPDTLTRIMAETRSSEHHATGEFDEHKHPRFHEERD</sequence>
<feature type="domain" description="Cytochrome oxidase subunit I profile" evidence="21">
    <location>
        <begin position="34"/>
        <end position="541"/>
    </location>
</feature>
<dbReference type="GO" id="GO:0020037">
    <property type="term" value="F:heme binding"/>
    <property type="evidence" value="ECO:0007669"/>
    <property type="project" value="InterPro"/>
</dbReference>
<feature type="region of interest" description="Disordered" evidence="20">
    <location>
        <begin position="576"/>
        <end position="598"/>
    </location>
</feature>
<feature type="transmembrane region" description="Helical" evidence="19">
    <location>
        <begin position="212"/>
        <end position="238"/>
    </location>
</feature>
<reference evidence="22 23" key="1">
    <citation type="submission" date="2020-07" db="EMBL/GenBank/DDBJ databases">
        <title>Sequencing the genomes of 1000 actinobacteria strains.</title>
        <authorList>
            <person name="Klenk H.-P."/>
        </authorList>
    </citation>
    <scope>NUCLEOTIDE SEQUENCE [LARGE SCALE GENOMIC DNA]</scope>
    <source>
        <strain evidence="22 23">DSM 23987</strain>
    </source>
</reference>
<evidence type="ECO:0000256" key="3">
    <source>
        <dbReference type="ARBA" id="ARBA00009578"/>
    </source>
</evidence>
<comment type="pathway">
    <text evidence="2 19">Energy metabolism; oxidative phosphorylation.</text>
</comment>
<evidence type="ECO:0000256" key="8">
    <source>
        <dbReference type="ARBA" id="ARBA00022692"/>
    </source>
</evidence>
<dbReference type="RefSeq" id="WP_179420215.1">
    <property type="nucleotide sequence ID" value="NZ_JACCAB010000001.1"/>
</dbReference>
<dbReference type="SUPFAM" id="SSF81442">
    <property type="entry name" value="Cytochrome c oxidase subunit I-like"/>
    <property type="match status" value="1"/>
</dbReference>
<dbReference type="Gene3D" id="1.20.210.10">
    <property type="entry name" value="Cytochrome c oxidase-like, subunit I domain"/>
    <property type="match status" value="1"/>
</dbReference>
<evidence type="ECO:0000256" key="11">
    <source>
        <dbReference type="ARBA" id="ARBA00022982"/>
    </source>
</evidence>
<feature type="transmembrane region" description="Helical" evidence="19">
    <location>
        <begin position="402"/>
        <end position="422"/>
    </location>
</feature>
<feature type="transmembrane region" description="Helical" evidence="19">
    <location>
        <begin position="175"/>
        <end position="200"/>
    </location>
</feature>
<keyword evidence="9 19" id="KW-0479">Metal-binding</keyword>
<dbReference type="GO" id="GO:0006119">
    <property type="term" value="P:oxidative phosphorylation"/>
    <property type="evidence" value="ECO:0007669"/>
    <property type="project" value="UniProtKB-UniPathway"/>
</dbReference>
<dbReference type="EMBL" id="JACCAB010000001">
    <property type="protein sequence ID" value="NYG05616.1"/>
    <property type="molecule type" value="Genomic_DNA"/>
</dbReference>
<evidence type="ECO:0000256" key="14">
    <source>
        <dbReference type="ARBA" id="ARBA00023008"/>
    </source>
</evidence>
<keyword evidence="7 18" id="KW-0679">Respiratory chain</keyword>
<evidence type="ECO:0000256" key="1">
    <source>
        <dbReference type="ARBA" id="ARBA00004651"/>
    </source>
</evidence>
<dbReference type="FunFam" id="1.20.210.10:FF:000003">
    <property type="entry name" value="Cytochrome c oxidase subunit 1"/>
    <property type="match status" value="1"/>
</dbReference>
<keyword evidence="23" id="KW-1185">Reference proteome</keyword>
<evidence type="ECO:0000256" key="15">
    <source>
        <dbReference type="ARBA" id="ARBA00023136"/>
    </source>
</evidence>
<dbReference type="InterPro" id="IPR023615">
    <property type="entry name" value="Cyt_c_Oxase_su1_BS"/>
</dbReference>
<comment type="similarity">
    <text evidence="3 18">Belongs to the heme-copper respiratory oxidase family.</text>
</comment>
<feature type="transmembrane region" description="Helical" evidence="19">
    <location>
        <begin position="362"/>
        <end position="382"/>
    </location>
</feature>
<keyword evidence="22" id="KW-0560">Oxidoreductase</keyword>
<evidence type="ECO:0000256" key="9">
    <source>
        <dbReference type="ARBA" id="ARBA00022723"/>
    </source>
</evidence>
<evidence type="ECO:0000256" key="5">
    <source>
        <dbReference type="ARBA" id="ARBA00022475"/>
    </source>
</evidence>
<evidence type="ECO:0000256" key="17">
    <source>
        <dbReference type="ARBA" id="ARBA00047816"/>
    </source>
</evidence>
<evidence type="ECO:0000256" key="13">
    <source>
        <dbReference type="ARBA" id="ARBA00023004"/>
    </source>
</evidence>
<dbReference type="AlphaFoldDB" id="A0A852WJ95"/>
<feature type="transmembrane region" description="Helical" evidence="19">
    <location>
        <begin position="329"/>
        <end position="350"/>
    </location>
</feature>
<dbReference type="GO" id="GO:0016491">
    <property type="term" value="F:oxidoreductase activity"/>
    <property type="evidence" value="ECO:0007669"/>
    <property type="project" value="UniProtKB-KW"/>
</dbReference>
<dbReference type="GO" id="GO:0046872">
    <property type="term" value="F:metal ion binding"/>
    <property type="evidence" value="ECO:0007669"/>
    <property type="project" value="UniProtKB-KW"/>
</dbReference>
<keyword evidence="11 18" id="KW-0249">Electron transport</keyword>
<evidence type="ECO:0000256" key="6">
    <source>
        <dbReference type="ARBA" id="ARBA00022617"/>
    </source>
</evidence>
<keyword evidence="8 18" id="KW-0812">Transmembrane</keyword>
<evidence type="ECO:0000256" key="10">
    <source>
        <dbReference type="ARBA" id="ARBA00022967"/>
    </source>
</evidence>
<evidence type="ECO:0000256" key="12">
    <source>
        <dbReference type="ARBA" id="ARBA00022989"/>
    </source>
</evidence>
<evidence type="ECO:0000256" key="16">
    <source>
        <dbReference type="ARBA" id="ARBA00025218"/>
    </source>
</evidence>
<name>A0A852WJ95_9MICO</name>
<dbReference type="PROSITE" id="PS00077">
    <property type="entry name" value="COX1_CUB"/>
    <property type="match status" value="1"/>
</dbReference>
<feature type="transmembrane region" description="Helical" evidence="19">
    <location>
        <begin position="258"/>
        <end position="282"/>
    </location>
</feature>
<feature type="transmembrane region" description="Helical" evidence="19">
    <location>
        <begin position="87"/>
        <end position="110"/>
    </location>
</feature>
<dbReference type="GO" id="GO:0015990">
    <property type="term" value="P:electron transport coupled proton transport"/>
    <property type="evidence" value="ECO:0007669"/>
    <property type="project" value="InterPro"/>
</dbReference>
<comment type="catalytic activity">
    <reaction evidence="17 19">
        <text>4 Fe(II)-[cytochrome c] + O2 + 8 H(+)(in) = 4 Fe(III)-[cytochrome c] + 2 H2O + 4 H(+)(out)</text>
        <dbReference type="Rhea" id="RHEA:11436"/>
        <dbReference type="Rhea" id="RHEA-COMP:10350"/>
        <dbReference type="Rhea" id="RHEA-COMP:14399"/>
        <dbReference type="ChEBI" id="CHEBI:15377"/>
        <dbReference type="ChEBI" id="CHEBI:15378"/>
        <dbReference type="ChEBI" id="CHEBI:15379"/>
        <dbReference type="ChEBI" id="CHEBI:29033"/>
        <dbReference type="ChEBI" id="CHEBI:29034"/>
        <dbReference type="EC" id="7.1.1.9"/>
    </reaction>
</comment>
<dbReference type="InterPro" id="IPR023616">
    <property type="entry name" value="Cyt_c_oxase-like_su1_dom"/>
</dbReference>
<dbReference type="GO" id="GO:0005886">
    <property type="term" value="C:plasma membrane"/>
    <property type="evidence" value="ECO:0007669"/>
    <property type="project" value="UniProtKB-SubCell"/>
</dbReference>
<dbReference type="InterPro" id="IPR014241">
    <property type="entry name" value="Cyt_c_oxidase_su1_bac"/>
</dbReference>
<keyword evidence="12 19" id="KW-1133">Transmembrane helix</keyword>
<evidence type="ECO:0000256" key="7">
    <source>
        <dbReference type="ARBA" id="ARBA00022660"/>
    </source>
</evidence>
<evidence type="ECO:0000256" key="4">
    <source>
        <dbReference type="ARBA" id="ARBA00022448"/>
    </source>
</evidence>
<feature type="transmembrane region" description="Helical" evidence="19">
    <location>
        <begin position="476"/>
        <end position="497"/>
    </location>
</feature>
<dbReference type="EC" id="7.1.1.9" evidence="19"/>
<comment type="subcellular location">
    <subcellularLocation>
        <location evidence="1 19">Cell membrane</location>
        <topology evidence="1 19">Multi-pass membrane protein</topology>
    </subcellularLocation>
</comment>
<comment type="function">
    <text evidence="16 19">Cytochrome c oxidase is the component of the respiratory chain that catalyzes the reduction of oxygen to water. Subunits 1-3 form the functional core of the enzyme complex. CO I is the catalytic subunit of the enzyme. Electrons originating in cytochrome c are transferred via the copper A center of subunit 2 and heme A of subunit 1 to the bimetallic center formed by heme A3 and copper B.</text>
</comment>
<keyword evidence="15 19" id="KW-0472">Membrane</keyword>
<dbReference type="PROSITE" id="PS50855">
    <property type="entry name" value="COX1"/>
    <property type="match status" value="1"/>
</dbReference>
<evidence type="ECO:0000256" key="19">
    <source>
        <dbReference type="RuleBase" id="RU363061"/>
    </source>
</evidence>
<keyword evidence="10" id="KW-1278">Translocase</keyword>
<evidence type="ECO:0000259" key="21">
    <source>
        <dbReference type="PROSITE" id="PS50855"/>
    </source>
</evidence>
<comment type="caution">
    <text evidence="22">The sequence shown here is derived from an EMBL/GenBank/DDBJ whole genome shotgun (WGS) entry which is preliminary data.</text>
</comment>
<feature type="transmembrane region" description="Helical" evidence="19">
    <location>
        <begin position="131"/>
        <end position="155"/>
    </location>
</feature>
<dbReference type="Proteomes" id="UP000573599">
    <property type="component" value="Unassembled WGS sequence"/>
</dbReference>
<feature type="transmembrane region" description="Helical" evidence="19">
    <location>
        <begin position="46"/>
        <end position="67"/>
    </location>
</feature>
<dbReference type="PANTHER" id="PTHR10422:SF18">
    <property type="entry name" value="CYTOCHROME C OXIDASE SUBUNIT 1"/>
    <property type="match status" value="1"/>
</dbReference>
<dbReference type="UniPathway" id="UPA00705"/>
<feature type="transmembrane region" description="Helical" evidence="19">
    <location>
        <begin position="294"/>
        <end position="317"/>
    </location>
</feature>
<proteinExistence type="inferred from homology"/>
<evidence type="ECO:0000256" key="18">
    <source>
        <dbReference type="RuleBase" id="RU000370"/>
    </source>
</evidence>
<dbReference type="PRINTS" id="PR01165">
    <property type="entry name" value="CYCOXIDASEI"/>
</dbReference>
<dbReference type="GO" id="GO:0004129">
    <property type="term" value="F:cytochrome-c oxidase activity"/>
    <property type="evidence" value="ECO:0007669"/>
    <property type="project" value="UniProtKB-EC"/>
</dbReference>
<keyword evidence="5 19" id="KW-1003">Cell membrane</keyword>
<keyword evidence="13 19" id="KW-0408">Iron</keyword>
<keyword evidence="14 19" id="KW-0186">Copper</keyword>
<dbReference type="InterPro" id="IPR000883">
    <property type="entry name" value="Cyt_C_Oxase_1"/>
</dbReference>
<evidence type="ECO:0000313" key="23">
    <source>
        <dbReference type="Proteomes" id="UP000573599"/>
    </source>
</evidence>
<feature type="transmembrane region" description="Helical" evidence="19">
    <location>
        <begin position="434"/>
        <end position="456"/>
    </location>
</feature>